<dbReference type="Pfam" id="PF12796">
    <property type="entry name" value="Ank_2"/>
    <property type="match status" value="3"/>
</dbReference>
<dbReference type="GO" id="GO:0008270">
    <property type="term" value="F:zinc ion binding"/>
    <property type="evidence" value="ECO:0007669"/>
    <property type="project" value="InterPro"/>
</dbReference>
<proteinExistence type="predicted"/>
<protein>
    <submittedName>
        <fullName evidence="4">Histone-lysine N-methyltransferase EHMT2</fullName>
    </submittedName>
</protein>
<sequence length="944" mass="100015">MSASETTTKEPPEGNDSETPAGPLAGPSQVNEENSKLADNAASTSAAVAKKTEPMGGMSSVLSSQQPGKDASGENGEKWSPASSPKKPAAGHAAKSLPSMSSLSTSSPSTSSVLSPGRAKMSVSGPGSSKSVPAPGPSSSSSSSSSSATASSAPSSAPPKIHRARKTMNRPPPGQMSHIEGPVTPSGSSACLSSDAETASKRRKLGHLSDSTPAKSEIVPDKAQTVEETLFHKKVEPVNKSTTEKSNGSVGKSEEEKNQISSPSTRDSKKSEDGGAEARQHAKDIEGSVNMSDHSSESETQRAGQSRNESEESSWPQSDQDKERNTADVVETVGGRSAEYTEVPLGALDIAAADSLTLSPHHEGSDAGDTERLEELPLCSCRMEAPRVDSTSHRVSRQCMATESINGELRACTNRTIKGETMRPSSRVSLMVLCDVHRSHMVKHHCCPGCGYFCIAGTFLECCPDQRIAHRFHRGCVTVLGGGRSRANGGGMLFCPHCGEDASEAQEVTIPSFSSATTSATTVVTMSASSTTTPSLPPSAPTAPSLAASTGGMKDGKMPERPVSARMRSHGLVTLALEQQQQQPPSQPVATAATVATVPPAEEGVDSVGPSLCMPNGKPISPSALPPGPSRAALQKAILTQDTERKKKLRFHPRQLYPAAKQGEVQRVLLMLMEGIDPTYQPDSQNRRSALHAAAQRGLLEVCYMLIQAGAQVDAQDKDLRTPLLEAIINNHIEVARYLFQNGACVYHVEEDGYTGLHHAAKLGNLEIVNMLLETGQVDVNAQDSGGWTPIIWAAEHKHVEVIKSLLNRGADVTINDKELNVCLHWAAYAGNVDIAELVLNSGCSLASVNMHGDTPLHIAAREGYLECVTLFLSRGADIDIMNREGDTPLTLARADTPVWVALQINRKLRRGITNRMLRTERIICSDVAQGYENVPIPLCECSG</sequence>
<dbReference type="Gene3D" id="1.25.40.20">
    <property type="entry name" value="Ankyrin repeat-containing domain"/>
    <property type="match status" value="1"/>
</dbReference>
<dbReference type="GO" id="GO:0002039">
    <property type="term" value="F:p53 binding"/>
    <property type="evidence" value="ECO:0007669"/>
    <property type="project" value="InterPro"/>
</dbReference>
<evidence type="ECO:0000256" key="2">
    <source>
        <dbReference type="SAM" id="MobiDB-lite"/>
    </source>
</evidence>
<evidence type="ECO:0000313" key="5">
    <source>
        <dbReference type="Proteomes" id="UP000424527"/>
    </source>
</evidence>
<keyword evidence="4" id="KW-0808">Transferase</keyword>
<feature type="compositionally biased region" description="Basic and acidic residues" evidence="2">
    <location>
        <begin position="266"/>
        <end position="286"/>
    </location>
</feature>
<feature type="repeat" description="ANK" evidence="1">
    <location>
        <begin position="686"/>
        <end position="718"/>
    </location>
</feature>
<dbReference type="SMART" id="SM00248">
    <property type="entry name" value="ANK"/>
    <property type="match status" value="6"/>
</dbReference>
<dbReference type="SUPFAM" id="SSF48403">
    <property type="entry name" value="Ankyrin repeat"/>
    <property type="match status" value="1"/>
</dbReference>
<keyword evidence="1" id="KW-0040">ANK repeat</keyword>
<dbReference type="PANTHER" id="PTHR46307:SF1">
    <property type="entry name" value="HISTONE-LYSINE N-METHYLTRANSFERASE EHMT2"/>
    <property type="match status" value="1"/>
</dbReference>
<dbReference type="PANTHER" id="PTHR46307">
    <property type="entry name" value="G9A, ISOFORM B"/>
    <property type="match status" value="1"/>
</dbReference>
<dbReference type="Proteomes" id="UP000424527">
    <property type="component" value="Unassembled WGS sequence"/>
</dbReference>
<dbReference type="PROSITE" id="PS50088">
    <property type="entry name" value="ANK_REPEAT"/>
    <property type="match status" value="5"/>
</dbReference>
<feature type="repeat" description="ANK" evidence="1">
    <location>
        <begin position="786"/>
        <end position="818"/>
    </location>
</feature>
<dbReference type="Pfam" id="PF21533">
    <property type="entry name" value="EHMT1-2_CRR"/>
    <property type="match status" value="1"/>
</dbReference>
<name>A0A6G0HS20_LARCR</name>
<dbReference type="PRINTS" id="PR01415">
    <property type="entry name" value="ANKYRIN"/>
</dbReference>
<evidence type="ECO:0000259" key="3">
    <source>
        <dbReference type="Pfam" id="PF21533"/>
    </source>
</evidence>
<dbReference type="EMBL" id="REGW02000019">
    <property type="protein sequence ID" value="KAE8281994.1"/>
    <property type="molecule type" value="Genomic_DNA"/>
</dbReference>
<dbReference type="GO" id="GO:0000785">
    <property type="term" value="C:chromatin"/>
    <property type="evidence" value="ECO:0007669"/>
    <property type="project" value="TreeGrafter"/>
</dbReference>
<feature type="compositionally biased region" description="Polar residues" evidence="2">
    <location>
        <begin position="185"/>
        <end position="197"/>
    </location>
</feature>
<evidence type="ECO:0000256" key="1">
    <source>
        <dbReference type="PROSITE-ProRule" id="PRU00023"/>
    </source>
</evidence>
<keyword evidence="4" id="KW-0489">Methyltransferase</keyword>
<feature type="region of interest" description="Disordered" evidence="2">
    <location>
        <begin position="1"/>
        <end position="328"/>
    </location>
</feature>
<dbReference type="GO" id="GO:0000122">
    <property type="term" value="P:negative regulation of transcription by RNA polymerase II"/>
    <property type="evidence" value="ECO:0007669"/>
    <property type="project" value="TreeGrafter"/>
</dbReference>
<feature type="region of interest" description="Disordered" evidence="2">
    <location>
        <begin position="528"/>
        <end position="560"/>
    </location>
</feature>
<gene>
    <name evidence="4" type="ORF">D5F01_LYC19384</name>
</gene>
<feature type="domain" description="EHMT1/2 cysteine-rich region" evidence="3">
    <location>
        <begin position="399"/>
        <end position="500"/>
    </location>
</feature>
<feature type="compositionally biased region" description="Low complexity" evidence="2">
    <location>
        <begin position="96"/>
        <end position="159"/>
    </location>
</feature>
<feature type="repeat" description="ANK" evidence="1">
    <location>
        <begin position="752"/>
        <end position="776"/>
    </location>
</feature>
<accession>A0A6G0HS20</accession>
<feature type="compositionally biased region" description="Polar residues" evidence="2">
    <location>
        <begin position="239"/>
        <end position="250"/>
    </location>
</feature>
<feature type="compositionally biased region" description="Polar residues" evidence="2">
    <location>
        <begin position="301"/>
        <end position="318"/>
    </location>
</feature>
<dbReference type="AlphaFoldDB" id="A0A6G0HS20"/>
<comment type="caution">
    <text evidence="4">The sequence shown here is derived from an EMBL/GenBank/DDBJ whole genome shotgun (WGS) entry which is preliminary data.</text>
</comment>
<dbReference type="GO" id="GO:0005634">
    <property type="term" value="C:nucleus"/>
    <property type="evidence" value="ECO:0007669"/>
    <property type="project" value="TreeGrafter"/>
</dbReference>
<dbReference type="InterPro" id="IPR047762">
    <property type="entry name" value="EHMT_CRR"/>
</dbReference>
<reference evidence="4 5" key="1">
    <citation type="submission" date="2019-07" db="EMBL/GenBank/DDBJ databases">
        <title>Chromosome genome assembly for large yellow croaker.</title>
        <authorList>
            <person name="Xiao S."/>
        </authorList>
    </citation>
    <scope>NUCLEOTIDE SEQUENCE [LARGE SCALE GENOMIC DNA]</scope>
    <source>
        <strain evidence="4">JMULYC20181020</strain>
        <tissue evidence="4">Muscle</tissue>
    </source>
</reference>
<dbReference type="InterPro" id="IPR002110">
    <property type="entry name" value="Ankyrin_rpt"/>
</dbReference>
<dbReference type="CDD" id="cd20905">
    <property type="entry name" value="EHMT_ZBD"/>
    <property type="match status" value="1"/>
</dbReference>
<feature type="repeat" description="ANK" evidence="1">
    <location>
        <begin position="719"/>
        <end position="751"/>
    </location>
</feature>
<dbReference type="InterPro" id="IPR036770">
    <property type="entry name" value="Ankyrin_rpt-contain_sf"/>
</dbReference>
<keyword evidence="5" id="KW-1185">Reference proteome</keyword>
<dbReference type="GO" id="GO:0032259">
    <property type="term" value="P:methylation"/>
    <property type="evidence" value="ECO:0007669"/>
    <property type="project" value="UniProtKB-KW"/>
</dbReference>
<organism evidence="4 5">
    <name type="scientific">Larimichthys crocea</name>
    <name type="common">Large yellow croaker</name>
    <name type="synonym">Pseudosciaena crocea</name>
    <dbReference type="NCBI Taxonomy" id="215358"/>
    <lineage>
        <taxon>Eukaryota</taxon>
        <taxon>Metazoa</taxon>
        <taxon>Chordata</taxon>
        <taxon>Craniata</taxon>
        <taxon>Vertebrata</taxon>
        <taxon>Euteleostomi</taxon>
        <taxon>Actinopterygii</taxon>
        <taxon>Neopterygii</taxon>
        <taxon>Teleostei</taxon>
        <taxon>Neoteleostei</taxon>
        <taxon>Acanthomorphata</taxon>
        <taxon>Eupercaria</taxon>
        <taxon>Sciaenidae</taxon>
        <taxon>Larimichthys</taxon>
    </lineage>
</organism>
<dbReference type="GO" id="GO:0046974">
    <property type="term" value="F:histone H3K9 methyltransferase activity"/>
    <property type="evidence" value="ECO:0007669"/>
    <property type="project" value="TreeGrafter"/>
</dbReference>
<dbReference type="PROSITE" id="PS50297">
    <property type="entry name" value="ANK_REP_REGION"/>
    <property type="match status" value="4"/>
</dbReference>
<dbReference type="InterPro" id="IPR043550">
    <property type="entry name" value="EHMT1/EHMT2"/>
</dbReference>
<evidence type="ECO:0000313" key="4">
    <source>
        <dbReference type="EMBL" id="KAE8281994.1"/>
    </source>
</evidence>
<feature type="repeat" description="ANK" evidence="1">
    <location>
        <begin position="852"/>
        <end position="884"/>
    </location>
</feature>